<evidence type="ECO:0000256" key="6">
    <source>
        <dbReference type="SAM" id="SignalP"/>
    </source>
</evidence>
<dbReference type="InterPro" id="IPR050330">
    <property type="entry name" value="Bact_OuterMem_StrucFunc"/>
</dbReference>
<feature type="domain" description="OmpA-like" evidence="7">
    <location>
        <begin position="52"/>
        <end position="169"/>
    </location>
</feature>
<dbReference type="EMBL" id="CP031598">
    <property type="protein sequence ID" value="QEW25655.1"/>
    <property type="molecule type" value="Genomic_DNA"/>
</dbReference>
<sequence length="169" mass="18301" precursor="true">MKAPIYSLALAVLLATPLPVAAQTVDAEAIVDALRTDLPGRGKRGLTILDDEDVPPPAIDLRIGFDYNEATLTVEARQSIRALATALSDERLASLRFEIIGHTDARGSDAYNDDLSERRALAVASSLTTDHGLDPSRFVPSGRGERELIKPSDPESGENRRVEIRTILD</sequence>
<dbReference type="Pfam" id="PF00691">
    <property type="entry name" value="OmpA"/>
    <property type="match status" value="1"/>
</dbReference>
<dbReference type="PANTHER" id="PTHR30329:SF21">
    <property type="entry name" value="LIPOPROTEIN YIAD-RELATED"/>
    <property type="match status" value="1"/>
</dbReference>
<keyword evidence="6" id="KW-0732">Signal</keyword>
<dbReference type="SUPFAM" id="SSF103088">
    <property type="entry name" value="OmpA-like"/>
    <property type="match status" value="1"/>
</dbReference>
<reference evidence="8 9" key="1">
    <citation type="submission" date="2018-08" db="EMBL/GenBank/DDBJ databases">
        <title>Genetic Globetrotter - A new plasmid hitch-hiking vast phylogenetic and geographic distances.</title>
        <authorList>
            <person name="Vollmers J."/>
            <person name="Petersen J."/>
        </authorList>
    </citation>
    <scope>NUCLEOTIDE SEQUENCE [LARGE SCALE GENOMIC DNA]</scope>
    <source>
        <strain evidence="8 9">DSM 26383</strain>
    </source>
</reference>
<dbReference type="RefSeq" id="WP_057814889.1">
    <property type="nucleotide sequence ID" value="NZ_CP031598.1"/>
</dbReference>
<dbReference type="AlphaFoldDB" id="A0A5P3ABH6"/>
<dbReference type="InterPro" id="IPR006664">
    <property type="entry name" value="OMP_bac"/>
</dbReference>
<feature type="chain" id="PRO_5025070658" evidence="6">
    <location>
        <begin position="23"/>
        <end position="169"/>
    </location>
</feature>
<dbReference type="GO" id="GO:0009279">
    <property type="term" value="C:cell outer membrane"/>
    <property type="evidence" value="ECO:0007669"/>
    <property type="project" value="UniProtKB-SubCell"/>
</dbReference>
<evidence type="ECO:0000313" key="8">
    <source>
        <dbReference type="EMBL" id="QEW25655.1"/>
    </source>
</evidence>
<evidence type="ECO:0000313" key="9">
    <source>
        <dbReference type="Proteomes" id="UP000325785"/>
    </source>
</evidence>
<dbReference type="PANTHER" id="PTHR30329">
    <property type="entry name" value="STATOR ELEMENT OF FLAGELLAR MOTOR COMPLEX"/>
    <property type="match status" value="1"/>
</dbReference>
<dbReference type="Gene3D" id="3.30.1330.60">
    <property type="entry name" value="OmpA-like domain"/>
    <property type="match status" value="1"/>
</dbReference>
<dbReference type="InterPro" id="IPR006665">
    <property type="entry name" value="OmpA-like"/>
</dbReference>
<evidence type="ECO:0000256" key="5">
    <source>
        <dbReference type="SAM" id="MobiDB-lite"/>
    </source>
</evidence>
<keyword evidence="3" id="KW-0998">Cell outer membrane</keyword>
<organism evidence="8 9">
    <name type="scientific">Roseovarius indicus</name>
    <dbReference type="NCBI Taxonomy" id="540747"/>
    <lineage>
        <taxon>Bacteria</taxon>
        <taxon>Pseudomonadati</taxon>
        <taxon>Pseudomonadota</taxon>
        <taxon>Alphaproteobacteria</taxon>
        <taxon>Rhodobacterales</taxon>
        <taxon>Roseobacteraceae</taxon>
        <taxon>Roseovarius</taxon>
    </lineage>
</organism>
<dbReference type="InterPro" id="IPR036737">
    <property type="entry name" value="OmpA-like_sf"/>
</dbReference>
<dbReference type="CDD" id="cd07185">
    <property type="entry name" value="OmpA_C-like"/>
    <property type="match status" value="1"/>
</dbReference>
<dbReference type="PRINTS" id="PR01021">
    <property type="entry name" value="OMPADOMAIN"/>
</dbReference>
<protein>
    <submittedName>
        <fullName evidence="8">Outer membrane protein class 4</fullName>
    </submittedName>
</protein>
<gene>
    <name evidence="8" type="primary">rmpM</name>
    <name evidence="8" type="ORF">RIdsm_01442</name>
</gene>
<evidence type="ECO:0000259" key="7">
    <source>
        <dbReference type="PROSITE" id="PS51123"/>
    </source>
</evidence>
<evidence type="ECO:0000256" key="3">
    <source>
        <dbReference type="ARBA" id="ARBA00023237"/>
    </source>
</evidence>
<dbReference type="PROSITE" id="PS51123">
    <property type="entry name" value="OMPA_2"/>
    <property type="match status" value="1"/>
</dbReference>
<feature type="compositionally biased region" description="Basic and acidic residues" evidence="5">
    <location>
        <begin position="143"/>
        <end position="169"/>
    </location>
</feature>
<evidence type="ECO:0000256" key="2">
    <source>
        <dbReference type="ARBA" id="ARBA00023136"/>
    </source>
</evidence>
<evidence type="ECO:0000256" key="4">
    <source>
        <dbReference type="PROSITE-ProRule" id="PRU00473"/>
    </source>
</evidence>
<dbReference type="KEGG" id="rid:RIdsm_01442"/>
<feature type="region of interest" description="Disordered" evidence="5">
    <location>
        <begin position="132"/>
        <end position="169"/>
    </location>
</feature>
<evidence type="ECO:0000256" key="1">
    <source>
        <dbReference type="ARBA" id="ARBA00004442"/>
    </source>
</evidence>
<feature type="signal peptide" evidence="6">
    <location>
        <begin position="1"/>
        <end position="22"/>
    </location>
</feature>
<accession>A0A5P3ABH6</accession>
<name>A0A5P3ABH6_9RHOB</name>
<dbReference type="OrthoDB" id="9792021at2"/>
<dbReference type="Proteomes" id="UP000325785">
    <property type="component" value="Chromosome"/>
</dbReference>
<comment type="subcellular location">
    <subcellularLocation>
        <location evidence="1">Cell outer membrane</location>
    </subcellularLocation>
</comment>
<proteinExistence type="predicted"/>
<keyword evidence="2 4" id="KW-0472">Membrane</keyword>